<dbReference type="AlphaFoldDB" id="A0A2H0UXX3"/>
<comment type="caution">
    <text evidence="5">The sequence shown here is derived from an EMBL/GenBank/DDBJ whole genome shotgun (WGS) entry which is preliminary data.</text>
</comment>
<protein>
    <recommendedName>
        <fullName evidence="7">Peptidase M16</fullName>
    </recommendedName>
</protein>
<organism evidence="5 6">
    <name type="scientific">bacterium (Candidatus Gribaldobacteria) CG10_big_fil_rev_8_21_14_0_10_41_12</name>
    <dbReference type="NCBI Taxonomy" id="2014277"/>
    <lineage>
        <taxon>Bacteria</taxon>
        <taxon>Candidatus Gribaldobacteria</taxon>
    </lineage>
</organism>
<feature type="domain" description="Peptidase M16 N-terminal" evidence="3">
    <location>
        <begin position="15"/>
        <end position="158"/>
    </location>
</feature>
<dbReference type="PANTHER" id="PTHR11851">
    <property type="entry name" value="METALLOPROTEASE"/>
    <property type="match status" value="1"/>
</dbReference>
<dbReference type="InterPro" id="IPR011249">
    <property type="entry name" value="Metalloenz_LuxS/M16"/>
</dbReference>
<gene>
    <name evidence="5" type="ORF">COU03_01085</name>
</gene>
<dbReference type="EMBL" id="PFAV01000020">
    <property type="protein sequence ID" value="PIR91663.1"/>
    <property type="molecule type" value="Genomic_DNA"/>
</dbReference>
<dbReference type="Gene3D" id="3.30.830.10">
    <property type="entry name" value="Metalloenzyme, LuxS/M16 peptidase-like"/>
    <property type="match status" value="2"/>
</dbReference>
<dbReference type="InterPro" id="IPR007863">
    <property type="entry name" value="Peptidase_M16_C"/>
</dbReference>
<dbReference type="PANTHER" id="PTHR11851:SF49">
    <property type="entry name" value="MITOCHONDRIAL-PROCESSING PEPTIDASE SUBUNIT ALPHA"/>
    <property type="match status" value="1"/>
</dbReference>
<evidence type="ECO:0008006" key="7">
    <source>
        <dbReference type="Google" id="ProtNLM"/>
    </source>
</evidence>
<evidence type="ECO:0000256" key="1">
    <source>
        <dbReference type="ARBA" id="ARBA00007261"/>
    </source>
</evidence>
<sequence>MYKKIILPNGLRLILVPNANTKAVTAMVLVGAGSKYETKEINGISHFLEHLFFKGTKKRPTALKISETLDKVGGIYNAFTSKELTGYFAKVDTAHWELALDWVSDIFLHSILPAKEIEKERGVIIEEINMMLDAPMRYVGELWEELLYGDQPAGWEIIGAKENILQLKRNDFIDYLKNHYSSRNTIVVMAGNFPTTQAEKLIKSHFSSINKTAPKTKVKTKEKQNKPGLLLKHKQTDQTHFCLGARGLHCFHPQRYTQEILAIILGGNMSSRLFMEVREKRGLAYYIHTSVEDYTDSGYLMTQAGVPNNKAEQAIKVVLQQYQKIKEKGVGEAELKKAKDYLKGVSSLSLEASDAQAMFLAGQELLENKILTLEEKCAKIDQVKAIQIKDLAREIFQPNKLNLALIGPHQEKQKFEKLLKI</sequence>
<dbReference type="PROSITE" id="PS00143">
    <property type="entry name" value="INSULINASE"/>
    <property type="match status" value="1"/>
</dbReference>
<evidence type="ECO:0000313" key="5">
    <source>
        <dbReference type="EMBL" id="PIR91663.1"/>
    </source>
</evidence>
<comment type="similarity">
    <text evidence="1 2">Belongs to the peptidase M16 family.</text>
</comment>
<dbReference type="SUPFAM" id="SSF63411">
    <property type="entry name" value="LuxS/MPP-like metallohydrolase"/>
    <property type="match status" value="2"/>
</dbReference>
<dbReference type="InterPro" id="IPR050361">
    <property type="entry name" value="MPP/UQCRC_Complex"/>
</dbReference>
<dbReference type="Pfam" id="PF00675">
    <property type="entry name" value="Peptidase_M16"/>
    <property type="match status" value="1"/>
</dbReference>
<evidence type="ECO:0000256" key="2">
    <source>
        <dbReference type="RuleBase" id="RU004447"/>
    </source>
</evidence>
<proteinExistence type="inferred from homology"/>
<evidence type="ECO:0000259" key="4">
    <source>
        <dbReference type="Pfam" id="PF05193"/>
    </source>
</evidence>
<evidence type="ECO:0000259" key="3">
    <source>
        <dbReference type="Pfam" id="PF00675"/>
    </source>
</evidence>
<evidence type="ECO:0000313" key="6">
    <source>
        <dbReference type="Proteomes" id="UP000228906"/>
    </source>
</evidence>
<accession>A0A2H0UXX3</accession>
<feature type="domain" description="Peptidase M16 C-terminal" evidence="4">
    <location>
        <begin position="167"/>
        <end position="341"/>
    </location>
</feature>
<dbReference type="GO" id="GO:0006508">
    <property type="term" value="P:proteolysis"/>
    <property type="evidence" value="ECO:0007669"/>
    <property type="project" value="InterPro"/>
</dbReference>
<dbReference type="InterPro" id="IPR001431">
    <property type="entry name" value="Pept_M16_Zn_BS"/>
</dbReference>
<reference evidence="6" key="1">
    <citation type="submission" date="2017-09" db="EMBL/GenBank/DDBJ databases">
        <title>Depth-based differentiation of microbial function through sediment-hosted aquifers and enrichment of novel symbionts in the deep terrestrial subsurface.</title>
        <authorList>
            <person name="Probst A.J."/>
            <person name="Ladd B."/>
            <person name="Jarett J.K."/>
            <person name="Geller-Mcgrath D.E."/>
            <person name="Sieber C.M.K."/>
            <person name="Emerson J.B."/>
            <person name="Anantharaman K."/>
            <person name="Thomas B.C."/>
            <person name="Malmstrom R."/>
            <person name="Stieglmeier M."/>
            <person name="Klingl A."/>
            <person name="Woyke T."/>
            <person name="Ryan C.M."/>
            <person name="Banfield J.F."/>
        </authorList>
    </citation>
    <scope>NUCLEOTIDE SEQUENCE [LARGE SCALE GENOMIC DNA]</scope>
</reference>
<dbReference type="Pfam" id="PF05193">
    <property type="entry name" value="Peptidase_M16_C"/>
    <property type="match status" value="1"/>
</dbReference>
<dbReference type="GO" id="GO:0046872">
    <property type="term" value="F:metal ion binding"/>
    <property type="evidence" value="ECO:0007669"/>
    <property type="project" value="InterPro"/>
</dbReference>
<name>A0A2H0UXX3_9BACT</name>
<dbReference type="GO" id="GO:0004222">
    <property type="term" value="F:metalloendopeptidase activity"/>
    <property type="evidence" value="ECO:0007669"/>
    <property type="project" value="InterPro"/>
</dbReference>
<dbReference type="Proteomes" id="UP000228906">
    <property type="component" value="Unassembled WGS sequence"/>
</dbReference>
<dbReference type="InterPro" id="IPR011765">
    <property type="entry name" value="Pept_M16_N"/>
</dbReference>